<dbReference type="EMBL" id="CAMXCT030000224">
    <property type="protein sequence ID" value="CAL4763103.1"/>
    <property type="molecule type" value="Genomic_DNA"/>
</dbReference>
<keyword evidence="6" id="KW-1185">Reference proteome</keyword>
<evidence type="ECO:0000256" key="1">
    <source>
        <dbReference type="SAM" id="SignalP"/>
    </source>
</evidence>
<evidence type="ECO:0000313" key="5">
    <source>
        <dbReference type="EMBL" id="CAL4763103.1"/>
    </source>
</evidence>
<dbReference type="AlphaFoldDB" id="A0A9P1BPV3"/>
<dbReference type="PROSITE" id="PS51412">
    <property type="entry name" value="MACPF_2"/>
    <property type="match status" value="1"/>
</dbReference>
<dbReference type="EMBL" id="CAMXCT010000224">
    <property type="protein sequence ID" value="CAI3975791.1"/>
    <property type="molecule type" value="Genomic_DNA"/>
</dbReference>
<dbReference type="InterPro" id="IPR020864">
    <property type="entry name" value="MACPF"/>
</dbReference>
<gene>
    <name evidence="3" type="ORF">C1SCF055_LOCUS4069</name>
</gene>
<feature type="signal peptide" evidence="1">
    <location>
        <begin position="1"/>
        <end position="23"/>
    </location>
</feature>
<protein>
    <submittedName>
        <fullName evidence="5">Tenascin-N (TN-N) (Tenascin-W) (TN-W)</fullName>
    </submittedName>
</protein>
<comment type="caution">
    <text evidence="3">The sequence shown here is derived from an EMBL/GenBank/DDBJ whole genome shotgun (WGS) entry which is preliminary data.</text>
</comment>
<evidence type="ECO:0000313" key="6">
    <source>
        <dbReference type="Proteomes" id="UP001152797"/>
    </source>
</evidence>
<accession>A0A9P1BPV3</accession>
<organism evidence="3">
    <name type="scientific">Cladocopium goreaui</name>
    <dbReference type="NCBI Taxonomy" id="2562237"/>
    <lineage>
        <taxon>Eukaryota</taxon>
        <taxon>Sar</taxon>
        <taxon>Alveolata</taxon>
        <taxon>Dinophyceae</taxon>
        <taxon>Suessiales</taxon>
        <taxon>Symbiodiniaceae</taxon>
        <taxon>Cladocopium</taxon>
    </lineage>
</organism>
<dbReference type="PROSITE" id="PS51257">
    <property type="entry name" value="PROKAR_LIPOPROTEIN"/>
    <property type="match status" value="1"/>
</dbReference>
<evidence type="ECO:0000313" key="3">
    <source>
        <dbReference type="EMBL" id="CAI3975791.1"/>
    </source>
</evidence>
<dbReference type="EMBL" id="CAMXCT020000224">
    <property type="protein sequence ID" value="CAL1129166.1"/>
    <property type="molecule type" value="Genomic_DNA"/>
</dbReference>
<dbReference type="Proteomes" id="UP001152797">
    <property type="component" value="Unassembled WGS sequence"/>
</dbReference>
<sequence>MAVGFRLMLVSLGLICLSFSLQGCGPTPKPAPAAKPRAPIEVLGAPCNVVTAEGCNPIQLPLVPTAYNPQCSSESSKCWFHLQPEDTASLVYDETEERSEDIAAELAENIQQAVEGLQVPILDYLAFSAGVQYREVSKEMDLYGTEQFLATVQRRHIVYSASLSSAAREKLTKHFRDSVDALPENPASDEDYVKWFHFFERFGTHYVKKVSYGGVMRMSLFLKSSVKEDARIKQDNWKFYLQMTFAKLAGIKFPFGPGHSEEEFEAFHHYTLNQHFFAKGGNESELDYAKWLVTLKAKPAPVQTQLGSIEDFFNNSISFRRILKKYMASCPSSETLGVCNGYGVCDFAKHSCECNAIGAYKEKDGNCYPTCENNCSGHGECKNGLCHCHFDTKVNMGFMSTEGQPPCSTPCGSKIFDAGESHVWCISGSVGKNCRALGREAESTKCWCRGVVKSLEEVYGASAKLVDYHSSTYSCEDSSSSCDISWPELRFTCPAYQQIQCTHGQHLSCSHPNAYHAVDFAGESAEVAPVNFSKPKSVIV</sequence>
<reference evidence="4" key="2">
    <citation type="submission" date="2024-04" db="EMBL/GenBank/DDBJ databases">
        <authorList>
            <person name="Chen Y."/>
            <person name="Shah S."/>
            <person name="Dougan E. K."/>
            <person name="Thang M."/>
            <person name="Chan C."/>
        </authorList>
    </citation>
    <scope>NUCLEOTIDE SEQUENCE [LARGE SCALE GENOMIC DNA]</scope>
</reference>
<feature type="chain" id="PRO_5043269655" evidence="1">
    <location>
        <begin position="24"/>
        <end position="540"/>
    </location>
</feature>
<name>A0A9P1BPV3_9DINO</name>
<evidence type="ECO:0000313" key="4">
    <source>
        <dbReference type="EMBL" id="CAL1129166.1"/>
    </source>
</evidence>
<dbReference type="Pfam" id="PF01823">
    <property type="entry name" value="MACPF"/>
    <property type="match status" value="1"/>
</dbReference>
<dbReference type="OrthoDB" id="406325at2759"/>
<proteinExistence type="predicted"/>
<reference evidence="3" key="1">
    <citation type="submission" date="2022-10" db="EMBL/GenBank/DDBJ databases">
        <authorList>
            <person name="Chen Y."/>
            <person name="Dougan E. K."/>
            <person name="Chan C."/>
            <person name="Rhodes N."/>
            <person name="Thang M."/>
        </authorList>
    </citation>
    <scope>NUCLEOTIDE SEQUENCE</scope>
</reference>
<evidence type="ECO:0000259" key="2">
    <source>
        <dbReference type="PROSITE" id="PS51412"/>
    </source>
</evidence>
<dbReference type="SMART" id="SM00457">
    <property type="entry name" value="MACPF"/>
    <property type="match status" value="1"/>
</dbReference>
<feature type="domain" description="MACPF" evidence="2">
    <location>
        <begin position="25"/>
        <end position="340"/>
    </location>
</feature>
<keyword evidence="1" id="KW-0732">Signal</keyword>